<dbReference type="PROSITE" id="PS50105">
    <property type="entry name" value="SAM_DOMAIN"/>
    <property type="match status" value="1"/>
</dbReference>
<keyword evidence="5" id="KW-0746">Sphingolipid metabolism</keyword>
<dbReference type="EMBL" id="GEDC01028225">
    <property type="protein sequence ID" value="JAS09073.1"/>
    <property type="molecule type" value="Transcribed_RNA"/>
</dbReference>
<dbReference type="GO" id="GO:0047493">
    <property type="term" value="F:ceramide cholinephosphotransferase activity"/>
    <property type="evidence" value="ECO:0007669"/>
    <property type="project" value="TreeGrafter"/>
</dbReference>
<dbReference type="CDD" id="cd09515">
    <property type="entry name" value="SAM_SGMS1-like"/>
    <property type="match status" value="1"/>
</dbReference>
<proteinExistence type="inferred from homology"/>
<keyword evidence="7" id="KW-0443">Lipid metabolism</keyword>
<feature type="transmembrane region" description="Helical" evidence="9">
    <location>
        <begin position="169"/>
        <end position="189"/>
    </location>
</feature>
<feature type="domain" description="SAM" evidence="10">
    <location>
        <begin position="21"/>
        <end position="87"/>
    </location>
</feature>
<dbReference type="GO" id="GO:0000139">
    <property type="term" value="C:Golgi membrane"/>
    <property type="evidence" value="ECO:0007669"/>
    <property type="project" value="TreeGrafter"/>
</dbReference>
<evidence type="ECO:0000256" key="4">
    <source>
        <dbReference type="ARBA" id="ARBA00022692"/>
    </source>
</evidence>
<gene>
    <name evidence="11" type="ORF">g.18508</name>
</gene>
<evidence type="ECO:0000256" key="3">
    <source>
        <dbReference type="ARBA" id="ARBA00022679"/>
    </source>
</evidence>
<evidence type="ECO:0000313" key="11">
    <source>
        <dbReference type="EMBL" id="JAS09073.1"/>
    </source>
</evidence>
<dbReference type="PANTHER" id="PTHR21290:SF25">
    <property type="entry name" value="SPHINGOMYELIN SYNTHASE-RELATED PROTEIN 1"/>
    <property type="match status" value="1"/>
</dbReference>
<dbReference type="InterPro" id="IPR045221">
    <property type="entry name" value="Sphingomyelin_synth-like"/>
</dbReference>
<comment type="subcellular location">
    <subcellularLocation>
        <location evidence="1">Membrane</location>
        <topology evidence="1">Multi-pass membrane protein</topology>
    </subcellularLocation>
</comment>
<evidence type="ECO:0000256" key="2">
    <source>
        <dbReference type="ARBA" id="ARBA00005441"/>
    </source>
</evidence>
<dbReference type="GO" id="GO:0033188">
    <property type="term" value="F:sphingomyelin synthase activity"/>
    <property type="evidence" value="ECO:0007669"/>
    <property type="project" value="TreeGrafter"/>
</dbReference>
<organism evidence="11">
    <name type="scientific">Clastoptera arizonana</name>
    <name type="common">Arizona spittle bug</name>
    <dbReference type="NCBI Taxonomy" id="38151"/>
    <lineage>
        <taxon>Eukaryota</taxon>
        <taxon>Metazoa</taxon>
        <taxon>Ecdysozoa</taxon>
        <taxon>Arthropoda</taxon>
        <taxon>Hexapoda</taxon>
        <taxon>Insecta</taxon>
        <taxon>Pterygota</taxon>
        <taxon>Neoptera</taxon>
        <taxon>Paraneoptera</taxon>
        <taxon>Hemiptera</taxon>
        <taxon>Auchenorrhyncha</taxon>
        <taxon>Cercopoidea</taxon>
        <taxon>Clastopteridae</taxon>
        <taxon>Clastoptera</taxon>
    </lineage>
</organism>
<dbReference type="InterPro" id="IPR013761">
    <property type="entry name" value="SAM/pointed_sf"/>
</dbReference>
<evidence type="ECO:0000256" key="5">
    <source>
        <dbReference type="ARBA" id="ARBA00022919"/>
    </source>
</evidence>
<dbReference type="GO" id="GO:0046513">
    <property type="term" value="P:ceramide biosynthetic process"/>
    <property type="evidence" value="ECO:0007669"/>
    <property type="project" value="TreeGrafter"/>
</dbReference>
<keyword evidence="8 9" id="KW-0472">Membrane</keyword>
<dbReference type="FunFam" id="1.10.150.50:FF:000037">
    <property type="entry name" value="sphingomyelin synthase-related protein 1 isoform X1"/>
    <property type="match status" value="1"/>
</dbReference>
<keyword evidence="3" id="KW-0808">Transferase</keyword>
<dbReference type="GO" id="GO:0005886">
    <property type="term" value="C:plasma membrane"/>
    <property type="evidence" value="ECO:0007669"/>
    <property type="project" value="TreeGrafter"/>
</dbReference>
<protein>
    <recommendedName>
        <fullName evidence="10">SAM domain-containing protein</fullName>
    </recommendedName>
</protein>
<dbReference type="SUPFAM" id="SSF47769">
    <property type="entry name" value="SAM/Pointed domain"/>
    <property type="match status" value="1"/>
</dbReference>
<evidence type="ECO:0000256" key="8">
    <source>
        <dbReference type="ARBA" id="ARBA00023136"/>
    </source>
</evidence>
<dbReference type="Gene3D" id="1.10.150.50">
    <property type="entry name" value="Transcription Factor, Ets-1"/>
    <property type="match status" value="1"/>
</dbReference>
<evidence type="ECO:0000256" key="6">
    <source>
        <dbReference type="ARBA" id="ARBA00022989"/>
    </source>
</evidence>
<keyword evidence="6 9" id="KW-1133">Transmembrane helix</keyword>
<dbReference type="GO" id="GO:0005789">
    <property type="term" value="C:endoplasmic reticulum membrane"/>
    <property type="evidence" value="ECO:0007669"/>
    <property type="project" value="TreeGrafter"/>
</dbReference>
<reference evidence="11" key="1">
    <citation type="submission" date="2015-12" db="EMBL/GenBank/DDBJ databases">
        <title>De novo transcriptome assembly of four potential Pierce s Disease insect vectors from Arizona vineyards.</title>
        <authorList>
            <person name="Tassone E.E."/>
        </authorList>
    </citation>
    <scope>NUCLEOTIDE SEQUENCE</scope>
</reference>
<dbReference type="Pfam" id="PF00536">
    <property type="entry name" value="SAM_1"/>
    <property type="match status" value="1"/>
</dbReference>
<evidence type="ECO:0000256" key="9">
    <source>
        <dbReference type="SAM" id="Phobius"/>
    </source>
</evidence>
<name>A0A1B6C6E3_9HEMI</name>
<feature type="transmembrane region" description="Helical" evidence="9">
    <location>
        <begin position="249"/>
        <end position="270"/>
    </location>
</feature>
<dbReference type="PANTHER" id="PTHR21290">
    <property type="entry name" value="SPHINGOMYELIN SYNTHETASE"/>
    <property type="match status" value="1"/>
</dbReference>
<dbReference type="InterPro" id="IPR001660">
    <property type="entry name" value="SAM"/>
</dbReference>
<feature type="transmembrane region" description="Helical" evidence="9">
    <location>
        <begin position="215"/>
        <end position="237"/>
    </location>
</feature>
<accession>A0A1B6C6E3</accession>
<sequence>MCRLNKQLLQKMSSCPHVIDWSVKNVSEWLDNKGYKQYIDLLCKEHHIDGRALLLITENDLRNPPLNIKILGDVKRLSLDIKQLKVESCQQLLDQGYDPSTLLQFSHTHVSHLNKHELDLYNNSRLLNNSDPSNSEQDHVTSHPPIHQPYTLSEEDTVAVLRPDICKAFIALAYLFVVTWITAFVMVIVHDRVPDMKKYPPLPDIFLDNVPHIPWAFHMCEWTGTLLLAIWLVVLLFHKYRFILLRRFFALSGTVFLLRCITMLITSLSVPGTHLQCNPRNNQFGR</sequence>
<evidence type="ECO:0000259" key="10">
    <source>
        <dbReference type="PROSITE" id="PS50105"/>
    </source>
</evidence>
<comment type="similarity">
    <text evidence="2">Belongs to the sphingomyelin synthase family.</text>
</comment>
<dbReference type="AlphaFoldDB" id="A0A1B6C6E3"/>
<dbReference type="SMART" id="SM00454">
    <property type="entry name" value="SAM"/>
    <property type="match status" value="1"/>
</dbReference>
<keyword evidence="4 9" id="KW-0812">Transmembrane</keyword>
<evidence type="ECO:0000256" key="1">
    <source>
        <dbReference type="ARBA" id="ARBA00004141"/>
    </source>
</evidence>
<evidence type="ECO:0000256" key="7">
    <source>
        <dbReference type="ARBA" id="ARBA00023098"/>
    </source>
</evidence>